<keyword evidence="2" id="KW-0472">Membrane</keyword>
<sequence length="616" mass="68569">MRRLMYSSIGLVLIAIAFVGFNVLSNAMFKNTQIDFTEQKLYTLSSGTKQLLSELQEPISLQYFYSDKATRDVPMLRNYAQRVEELLDAYVRMADGKLRLEVIDPEAFSADEDRAAALGLQAVPLEQDGAQLYFGLAAENSQGAQQIIPFFALDQEELLEYELSRLISSVAQAERPVIGVLSGLALNGGFNPQAGQPMPAWTILEEVRQQFAIESLKDDVDLIPEHIKTLWLVHPKNLSAATLYAIDQFVLRGGKLLAFVDPYSEADTSAALPGELAANKASDLPELFKSWGLRMVPEQVVGDGVYAMSVGVGAQQRAVRHPGWLALPKKALDNNEVITSQLNDITLATAGILEPLEGAKTQFTPLLYSSEYAMPFSAQRFALLQNPEELLAELEPTGERYVLAARISGPATTAFADGIEGQAQGLQSADNINVIVVADTDMLSDRMWVQVQDFFGQRLPQPWADNGSFTINALDNLSGSDALISIRSRGNFNRPFTLVDDLQRSAQERFRTKEQALQARLAATEEKLYALQQATDPAEDLEFTAEQQEAVQQFLAEKLQLRKELREVRYQLNADIESLGTKLKFFNMAVMPILLTFMLIMFALTRRIRRMHMPED</sequence>
<feature type="domain" description="ABC-type uncharacterised transport system" evidence="3">
    <location>
        <begin position="175"/>
        <end position="473"/>
    </location>
</feature>
<feature type="coiled-coil region" evidence="1">
    <location>
        <begin position="507"/>
        <end position="534"/>
    </location>
</feature>
<dbReference type="RefSeq" id="WP_269817873.1">
    <property type="nucleotide sequence ID" value="NZ_CP114976.1"/>
</dbReference>
<feature type="domain" description="DUF7088" evidence="4">
    <location>
        <begin position="38"/>
        <end position="138"/>
    </location>
</feature>
<keyword evidence="1" id="KW-0175">Coiled coil</keyword>
<dbReference type="Pfam" id="PF23357">
    <property type="entry name" value="DUF7088"/>
    <property type="match status" value="1"/>
</dbReference>
<organism evidence="5 6">
    <name type="scientific">Denitrificimonas caeni</name>
    <dbReference type="NCBI Taxonomy" id="521720"/>
    <lineage>
        <taxon>Bacteria</taxon>
        <taxon>Pseudomonadati</taxon>
        <taxon>Pseudomonadota</taxon>
        <taxon>Gammaproteobacteria</taxon>
        <taxon>Pseudomonadales</taxon>
        <taxon>Pseudomonadaceae</taxon>
        <taxon>Denitrificimonas</taxon>
    </lineage>
</organism>
<evidence type="ECO:0000259" key="4">
    <source>
        <dbReference type="Pfam" id="PF23357"/>
    </source>
</evidence>
<gene>
    <name evidence="5" type="ORF">O6P33_11270</name>
</gene>
<name>A0AAE9VMN3_9GAMM</name>
<proteinExistence type="predicted"/>
<dbReference type="InterPro" id="IPR055396">
    <property type="entry name" value="DUF7088"/>
</dbReference>
<dbReference type="Pfam" id="PF09822">
    <property type="entry name" value="ABC_transp_aux"/>
    <property type="match status" value="1"/>
</dbReference>
<evidence type="ECO:0000256" key="2">
    <source>
        <dbReference type="SAM" id="Phobius"/>
    </source>
</evidence>
<dbReference type="AlphaFoldDB" id="A0AAE9VMN3"/>
<dbReference type="KEGG" id="dce:O6P33_11270"/>
<dbReference type="EMBL" id="CP114976">
    <property type="protein sequence ID" value="WBE24930.1"/>
    <property type="molecule type" value="Genomic_DNA"/>
</dbReference>
<dbReference type="InterPro" id="IPR019196">
    <property type="entry name" value="ABC_transp_unknown"/>
</dbReference>
<feature type="transmembrane region" description="Helical" evidence="2">
    <location>
        <begin position="585"/>
        <end position="604"/>
    </location>
</feature>
<evidence type="ECO:0000313" key="6">
    <source>
        <dbReference type="Proteomes" id="UP001212189"/>
    </source>
</evidence>
<evidence type="ECO:0000313" key="5">
    <source>
        <dbReference type="EMBL" id="WBE24930.1"/>
    </source>
</evidence>
<evidence type="ECO:0000256" key="1">
    <source>
        <dbReference type="SAM" id="Coils"/>
    </source>
</evidence>
<accession>A0AAE9VMN3</accession>
<dbReference type="Proteomes" id="UP001212189">
    <property type="component" value="Chromosome"/>
</dbReference>
<evidence type="ECO:0000259" key="3">
    <source>
        <dbReference type="Pfam" id="PF09822"/>
    </source>
</evidence>
<keyword evidence="6" id="KW-1185">Reference proteome</keyword>
<keyword evidence="2" id="KW-0812">Transmembrane</keyword>
<reference evidence="5 6" key="1">
    <citation type="submission" date="2022-12" db="EMBL/GenBank/DDBJ databases">
        <title>Coexistence and Characterization of a Novel Tigecycline Resistance gene tet(X) variant and blaNDM-1 in a Pseudomonas caeni Isolate of Chicken Origin.</title>
        <authorList>
            <person name="Lu X."/>
            <person name="Zhang L."/>
            <person name="Li R."/>
            <person name="Wang Z."/>
        </authorList>
    </citation>
    <scope>NUCLEOTIDE SEQUENCE [LARGE SCALE GENOMIC DNA]</scope>
    <source>
        <strain evidence="5 6">CE14</strain>
    </source>
</reference>
<keyword evidence="2" id="KW-1133">Transmembrane helix</keyword>
<protein>
    <submittedName>
        <fullName evidence="5">Gldg family protein</fullName>
    </submittedName>
</protein>